<gene>
    <name evidence="2" type="ORF">IV203_001159</name>
</gene>
<dbReference type="Proteomes" id="UP000693970">
    <property type="component" value="Unassembled WGS sequence"/>
</dbReference>
<dbReference type="EMBL" id="JAGRRH010000015">
    <property type="protein sequence ID" value="KAG7356473.1"/>
    <property type="molecule type" value="Genomic_DNA"/>
</dbReference>
<feature type="region of interest" description="Disordered" evidence="1">
    <location>
        <begin position="1"/>
        <end position="70"/>
    </location>
</feature>
<keyword evidence="3" id="KW-1185">Reference proteome</keyword>
<evidence type="ECO:0000313" key="2">
    <source>
        <dbReference type="EMBL" id="KAG7356473.1"/>
    </source>
</evidence>
<organism evidence="2 3">
    <name type="scientific">Nitzschia inconspicua</name>
    <dbReference type="NCBI Taxonomy" id="303405"/>
    <lineage>
        <taxon>Eukaryota</taxon>
        <taxon>Sar</taxon>
        <taxon>Stramenopiles</taxon>
        <taxon>Ochrophyta</taxon>
        <taxon>Bacillariophyta</taxon>
        <taxon>Bacillariophyceae</taxon>
        <taxon>Bacillariophycidae</taxon>
        <taxon>Bacillariales</taxon>
        <taxon>Bacillariaceae</taxon>
        <taxon>Nitzschia</taxon>
    </lineage>
</organism>
<dbReference type="AlphaFoldDB" id="A0A9K3PRD1"/>
<proteinExistence type="predicted"/>
<protein>
    <submittedName>
        <fullName evidence="2">Uncharacterized protein</fullName>
    </submittedName>
</protein>
<evidence type="ECO:0000256" key="1">
    <source>
        <dbReference type="SAM" id="MobiDB-lite"/>
    </source>
</evidence>
<reference evidence="2" key="2">
    <citation type="submission" date="2021-04" db="EMBL/GenBank/DDBJ databases">
        <authorList>
            <person name="Podell S."/>
        </authorList>
    </citation>
    <scope>NUCLEOTIDE SEQUENCE</scope>
    <source>
        <strain evidence="2">Hildebrandi</strain>
    </source>
</reference>
<comment type="caution">
    <text evidence="2">The sequence shown here is derived from an EMBL/GenBank/DDBJ whole genome shotgun (WGS) entry which is preliminary data.</text>
</comment>
<reference evidence="2" key="1">
    <citation type="journal article" date="2021" name="Sci. Rep.">
        <title>Diploid genomic architecture of Nitzschia inconspicua, an elite biomass production diatom.</title>
        <authorList>
            <person name="Oliver A."/>
            <person name="Podell S."/>
            <person name="Pinowska A."/>
            <person name="Traller J.C."/>
            <person name="Smith S.R."/>
            <person name="McClure R."/>
            <person name="Beliaev A."/>
            <person name="Bohutskyi P."/>
            <person name="Hill E.A."/>
            <person name="Rabines A."/>
            <person name="Zheng H."/>
            <person name="Allen L.Z."/>
            <person name="Kuo A."/>
            <person name="Grigoriev I.V."/>
            <person name="Allen A.E."/>
            <person name="Hazlebeck D."/>
            <person name="Allen E.E."/>
        </authorList>
    </citation>
    <scope>NUCLEOTIDE SEQUENCE</scope>
    <source>
        <strain evidence="2">Hildebrandi</strain>
    </source>
</reference>
<feature type="compositionally biased region" description="Polar residues" evidence="1">
    <location>
        <begin position="60"/>
        <end position="70"/>
    </location>
</feature>
<accession>A0A9K3PRD1</accession>
<feature type="compositionally biased region" description="Acidic residues" evidence="1">
    <location>
        <begin position="1"/>
        <end position="51"/>
    </location>
</feature>
<sequence length="140" mass="16412">MQEEESNPDTDEEENEEDENGDTIVEEEEEEEEEENDSDQEEEEQEQELNENDIKRTRSGRTSKPPSRFNMIQCTLPTQAVKPLEYSEINARVIATVMCHMNDKLINPKNVKAQQFVQTYSLMSGIRNSEKKEKRQRLTK</sequence>
<name>A0A9K3PRD1_9STRA</name>
<evidence type="ECO:0000313" key="3">
    <source>
        <dbReference type="Proteomes" id="UP000693970"/>
    </source>
</evidence>